<keyword evidence="3" id="KW-0732">Signal</keyword>
<dbReference type="STRING" id="630390.A0A180G8R5"/>
<dbReference type="Proteomes" id="UP000005240">
    <property type="component" value="Unassembled WGS sequence"/>
</dbReference>
<dbReference type="VEuPathDB" id="FungiDB:PTTG_28836"/>
<dbReference type="InterPro" id="IPR029058">
    <property type="entry name" value="AB_hydrolase_fold"/>
</dbReference>
<evidence type="ECO:0000313" key="6">
    <source>
        <dbReference type="Proteomes" id="UP000005240"/>
    </source>
</evidence>
<keyword evidence="2" id="KW-1015">Disulfide bond</keyword>
<evidence type="ECO:0000256" key="2">
    <source>
        <dbReference type="ARBA" id="ARBA00023157"/>
    </source>
</evidence>
<dbReference type="GO" id="GO:0052689">
    <property type="term" value="F:carboxylic ester hydrolase activity"/>
    <property type="evidence" value="ECO:0007669"/>
    <property type="project" value="UniProtKB-ARBA"/>
</dbReference>
<evidence type="ECO:0008006" key="7">
    <source>
        <dbReference type="Google" id="ProtNLM"/>
    </source>
</evidence>
<dbReference type="PANTHER" id="PTHR33630:SF9">
    <property type="entry name" value="CUTINASE 4"/>
    <property type="match status" value="1"/>
</dbReference>
<dbReference type="SMART" id="SM01110">
    <property type="entry name" value="Cutinase"/>
    <property type="match status" value="1"/>
</dbReference>
<dbReference type="AlphaFoldDB" id="A0A180G8R5"/>
<name>A0A180G8R5_PUCT1</name>
<proteinExistence type="predicted"/>
<dbReference type="Gene3D" id="3.40.50.1820">
    <property type="entry name" value="alpha/beta hydrolase"/>
    <property type="match status" value="1"/>
</dbReference>
<dbReference type="OrthoDB" id="2586582at2759"/>
<sequence>MLLSNRLATAFAFLNLLNSSVIVGAFQAEEVSFQAAASVKADPTSPCGLYQIVAARGTNEAQSGSPTYANLINIIETTIPGGSNVEIDYSAIMEYVTSPIKGAAAGAAYLSDQMVKCPDQKYVFVGYSKGAMVISQLMKELPISADKVVAIVLFGNPFHTPNAPQNRCSGSGGSGLASYFAPPIPSQYVSLTYDCCILWDMVCQTIGTVFNHLKYRGSQDEKNAAAFVVSQLRRKLGRMYK</sequence>
<gene>
    <name evidence="4" type="ORF">PTTG_28836</name>
</gene>
<dbReference type="PANTHER" id="PTHR33630">
    <property type="entry name" value="CUTINASE RV1984C-RELATED-RELATED"/>
    <property type="match status" value="1"/>
</dbReference>
<dbReference type="Pfam" id="PF01083">
    <property type="entry name" value="Cutinase"/>
    <property type="match status" value="1"/>
</dbReference>
<reference evidence="4" key="1">
    <citation type="submission" date="2009-11" db="EMBL/GenBank/DDBJ databases">
        <authorList>
            <consortium name="The Broad Institute Genome Sequencing Platform"/>
            <person name="Ward D."/>
            <person name="Feldgarden M."/>
            <person name="Earl A."/>
            <person name="Young S.K."/>
            <person name="Zeng Q."/>
            <person name="Koehrsen M."/>
            <person name="Alvarado L."/>
            <person name="Berlin A."/>
            <person name="Bochicchio J."/>
            <person name="Borenstein D."/>
            <person name="Chapman S.B."/>
            <person name="Chen Z."/>
            <person name="Engels R."/>
            <person name="Freedman E."/>
            <person name="Gellesch M."/>
            <person name="Goldberg J."/>
            <person name="Griggs A."/>
            <person name="Gujja S."/>
            <person name="Heilman E."/>
            <person name="Heiman D."/>
            <person name="Hepburn T."/>
            <person name="Howarth C."/>
            <person name="Jen D."/>
            <person name="Larson L."/>
            <person name="Lewis B."/>
            <person name="Mehta T."/>
            <person name="Park D."/>
            <person name="Pearson M."/>
            <person name="Roberts A."/>
            <person name="Saif S."/>
            <person name="Shea T."/>
            <person name="Shenoy N."/>
            <person name="Sisk P."/>
            <person name="Stolte C."/>
            <person name="Sykes S."/>
            <person name="Thomson T."/>
            <person name="Walk T."/>
            <person name="White J."/>
            <person name="Yandava C."/>
            <person name="Izard J."/>
            <person name="Baranova O.V."/>
            <person name="Blanton J.M."/>
            <person name="Tanner A.C."/>
            <person name="Dewhirst F.E."/>
            <person name="Haas B."/>
            <person name="Nusbaum C."/>
            <person name="Birren B."/>
        </authorList>
    </citation>
    <scope>NUCLEOTIDE SEQUENCE [LARGE SCALE GENOMIC DNA]</scope>
    <source>
        <strain evidence="4">1-1 BBBD Race 1</strain>
    </source>
</reference>
<keyword evidence="6" id="KW-1185">Reference proteome</keyword>
<protein>
    <recommendedName>
        <fullName evidence="7">Cutinase</fullName>
    </recommendedName>
</protein>
<evidence type="ECO:0000313" key="4">
    <source>
        <dbReference type="EMBL" id="OAV89041.1"/>
    </source>
</evidence>
<feature type="chain" id="PRO_5008109660" description="Cutinase" evidence="3">
    <location>
        <begin position="29"/>
        <end position="241"/>
    </location>
</feature>
<dbReference type="SUPFAM" id="SSF53474">
    <property type="entry name" value="alpha/beta-Hydrolases"/>
    <property type="match status" value="1"/>
</dbReference>
<organism evidence="4">
    <name type="scientific">Puccinia triticina (isolate 1-1 / race 1 (BBBD))</name>
    <name type="common">Brown leaf rust fungus</name>
    <dbReference type="NCBI Taxonomy" id="630390"/>
    <lineage>
        <taxon>Eukaryota</taxon>
        <taxon>Fungi</taxon>
        <taxon>Dikarya</taxon>
        <taxon>Basidiomycota</taxon>
        <taxon>Pucciniomycotina</taxon>
        <taxon>Pucciniomycetes</taxon>
        <taxon>Pucciniales</taxon>
        <taxon>Pucciniaceae</taxon>
        <taxon>Puccinia</taxon>
    </lineage>
</organism>
<dbReference type="EMBL" id="ADAS02000143">
    <property type="protein sequence ID" value="OAV89041.1"/>
    <property type="molecule type" value="Genomic_DNA"/>
</dbReference>
<keyword evidence="1" id="KW-0378">Hydrolase</keyword>
<reference evidence="5 6" key="3">
    <citation type="journal article" date="2017" name="G3 (Bethesda)">
        <title>Comparative analysis highlights variable genome content of wheat rusts and divergence of the mating loci.</title>
        <authorList>
            <person name="Cuomo C.A."/>
            <person name="Bakkeren G."/>
            <person name="Khalil H.B."/>
            <person name="Panwar V."/>
            <person name="Joly D."/>
            <person name="Linning R."/>
            <person name="Sakthikumar S."/>
            <person name="Song X."/>
            <person name="Adiconis X."/>
            <person name="Fan L."/>
            <person name="Goldberg J.M."/>
            <person name="Levin J.Z."/>
            <person name="Young S."/>
            <person name="Zeng Q."/>
            <person name="Anikster Y."/>
            <person name="Bruce M."/>
            <person name="Wang M."/>
            <person name="Yin C."/>
            <person name="McCallum B."/>
            <person name="Szabo L.J."/>
            <person name="Hulbert S."/>
            <person name="Chen X."/>
            <person name="Fellers J.P."/>
        </authorList>
    </citation>
    <scope>NUCLEOTIDE SEQUENCE</scope>
    <source>
        <strain evidence="5">isolate 1-1 / race 1 (BBBD)</strain>
        <strain evidence="6">Isolate 1-1 / race 1 (BBBD)</strain>
    </source>
</reference>
<dbReference type="InterPro" id="IPR000675">
    <property type="entry name" value="Cutinase/axe"/>
</dbReference>
<reference evidence="5" key="4">
    <citation type="submission" date="2025-05" db="UniProtKB">
        <authorList>
            <consortium name="EnsemblFungi"/>
        </authorList>
    </citation>
    <scope>IDENTIFICATION</scope>
    <source>
        <strain evidence="5">isolate 1-1 / race 1 (BBBD)</strain>
    </source>
</reference>
<evidence type="ECO:0000256" key="3">
    <source>
        <dbReference type="SAM" id="SignalP"/>
    </source>
</evidence>
<accession>A0A180G8R5</accession>
<dbReference type="EnsemblFungi" id="PTTG_28836-t43_1">
    <property type="protein sequence ID" value="PTTG_28836-t43_1-p1"/>
    <property type="gene ID" value="PTTG_28836"/>
</dbReference>
<reference evidence="4" key="2">
    <citation type="submission" date="2016-05" db="EMBL/GenBank/DDBJ databases">
        <title>Comparative analysis highlights variable genome content of wheat rusts and divergence of the mating loci.</title>
        <authorList>
            <person name="Cuomo C.A."/>
            <person name="Bakkeren G."/>
            <person name="Szabo L."/>
            <person name="Khalil H."/>
            <person name="Joly D."/>
            <person name="Goldberg J."/>
            <person name="Young S."/>
            <person name="Zeng Q."/>
            <person name="Fellers J."/>
        </authorList>
    </citation>
    <scope>NUCLEOTIDE SEQUENCE [LARGE SCALE GENOMIC DNA]</scope>
    <source>
        <strain evidence="4">1-1 BBBD Race 1</strain>
    </source>
</reference>
<evidence type="ECO:0000256" key="1">
    <source>
        <dbReference type="ARBA" id="ARBA00022801"/>
    </source>
</evidence>
<feature type="signal peptide" evidence="3">
    <location>
        <begin position="1"/>
        <end position="28"/>
    </location>
</feature>
<evidence type="ECO:0000313" key="5">
    <source>
        <dbReference type="EnsemblFungi" id="PTTG_28836-t43_1-p1"/>
    </source>
</evidence>